<evidence type="ECO:0000313" key="2">
    <source>
        <dbReference type="EMBL" id="CAF4211531.1"/>
    </source>
</evidence>
<name>A0A815TFV9_9BILA</name>
<dbReference type="AlphaFoldDB" id="A0A815TFV9"/>
<dbReference type="Proteomes" id="UP000663881">
    <property type="component" value="Unassembled WGS sequence"/>
</dbReference>
<sequence>MLKKIKSPLAKIASFLNKNIGRLFDKQNPYTISDSRTILKHLKKYKSTSETSISTLDIPDLYTMMPQKEAVLAVCEFLGRYGYRKNDPQWIDPGNEAFAAFSIESSGNAWTACAARTTSWKKSNHATGGIPAIGLPRRWMQKENI</sequence>
<dbReference type="EMBL" id="CAJNON010002244">
    <property type="protein sequence ID" value="CAF1504725.1"/>
    <property type="molecule type" value="Genomic_DNA"/>
</dbReference>
<evidence type="ECO:0000313" key="1">
    <source>
        <dbReference type="EMBL" id="CAF1504725.1"/>
    </source>
</evidence>
<dbReference type="OrthoDB" id="10112153at2759"/>
<protein>
    <submittedName>
        <fullName evidence="1">Uncharacterized protein</fullName>
    </submittedName>
</protein>
<reference evidence="1" key="1">
    <citation type="submission" date="2021-02" db="EMBL/GenBank/DDBJ databases">
        <authorList>
            <person name="Nowell W R."/>
        </authorList>
    </citation>
    <scope>NUCLEOTIDE SEQUENCE</scope>
</reference>
<dbReference type="Proteomes" id="UP000663891">
    <property type="component" value="Unassembled WGS sequence"/>
</dbReference>
<evidence type="ECO:0000313" key="3">
    <source>
        <dbReference type="Proteomes" id="UP000663891"/>
    </source>
</evidence>
<dbReference type="EMBL" id="CAJOAY010009841">
    <property type="protein sequence ID" value="CAF4211531.1"/>
    <property type="molecule type" value="Genomic_DNA"/>
</dbReference>
<organism evidence="1 3">
    <name type="scientific">Adineta steineri</name>
    <dbReference type="NCBI Taxonomy" id="433720"/>
    <lineage>
        <taxon>Eukaryota</taxon>
        <taxon>Metazoa</taxon>
        <taxon>Spiralia</taxon>
        <taxon>Gnathifera</taxon>
        <taxon>Rotifera</taxon>
        <taxon>Eurotatoria</taxon>
        <taxon>Bdelloidea</taxon>
        <taxon>Adinetida</taxon>
        <taxon>Adinetidae</taxon>
        <taxon>Adineta</taxon>
    </lineage>
</organism>
<comment type="caution">
    <text evidence="1">The sequence shown here is derived from an EMBL/GenBank/DDBJ whole genome shotgun (WGS) entry which is preliminary data.</text>
</comment>
<proteinExistence type="predicted"/>
<gene>
    <name evidence="2" type="ORF">OKA104_LOCUS41545</name>
    <name evidence="1" type="ORF">VCS650_LOCUS42443</name>
</gene>
<accession>A0A815TFV9</accession>